<dbReference type="RefSeq" id="WP_128631858.1">
    <property type="nucleotide sequence ID" value="NZ_RRCN01000001.1"/>
</dbReference>
<dbReference type="AlphaFoldDB" id="A0A3P3U2E4"/>
<name>A0A3P3U2E4_9BACL</name>
<accession>A0A3P3U2E4</accession>
<gene>
    <name evidence="2" type="ORF">EHV15_14680</name>
</gene>
<feature type="transmembrane region" description="Helical" evidence="1">
    <location>
        <begin position="40"/>
        <end position="64"/>
    </location>
</feature>
<dbReference type="Proteomes" id="UP000267017">
    <property type="component" value="Unassembled WGS sequence"/>
</dbReference>
<protein>
    <submittedName>
        <fullName evidence="2">Uncharacterized protein</fullName>
    </submittedName>
</protein>
<keyword evidence="1" id="KW-0812">Transmembrane</keyword>
<evidence type="ECO:0000256" key="1">
    <source>
        <dbReference type="SAM" id="Phobius"/>
    </source>
</evidence>
<comment type="caution">
    <text evidence="2">The sequence shown here is derived from an EMBL/GenBank/DDBJ whole genome shotgun (WGS) entry which is preliminary data.</text>
</comment>
<dbReference type="EMBL" id="RRCN01000001">
    <property type="protein sequence ID" value="RRJ64036.1"/>
    <property type="molecule type" value="Genomic_DNA"/>
</dbReference>
<evidence type="ECO:0000313" key="2">
    <source>
        <dbReference type="EMBL" id="RRJ64036.1"/>
    </source>
</evidence>
<reference evidence="2 3" key="1">
    <citation type="submission" date="2018-11" db="EMBL/GenBank/DDBJ databases">
        <title>Genome sequencing of Paenibacillus sp. KCOM 3021 (= ChDC PVNT-B20).</title>
        <authorList>
            <person name="Kook J.-K."/>
            <person name="Park S.-N."/>
            <person name="Lim Y.K."/>
        </authorList>
    </citation>
    <scope>NUCLEOTIDE SEQUENCE [LARGE SCALE GENOMIC DNA]</scope>
    <source>
        <strain evidence="2 3">KCOM 3021</strain>
    </source>
</reference>
<organism evidence="2 3">
    <name type="scientific">Paenibacillus oralis</name>
    <dbReference type="NCBI Taxonomy" id="2490856"/>
    <lineage>
        <taxon>Bacteria</taxon>
        <taxon>Bacillati</taxon>
        <taxon>Bacillota</taxon>
        <taxon>Bacilli</taxon>
        <taxon>Bacillales</taxon>
        <taxon>Paenibacillaceae</taxon>
        <taxon>Paenibacillus</taxon>
    </lineage>
</organism>
<keyword evidence="3" id="KW-1185">Reference proteome</keyword>
<evidence type="ECO:0000313" key="3">
    <source>
        <dbReference type="Proteomes" id="UP000267017"/>
    </source>
</evidence>
<sequence>MIADLRVFASSTWQLDQPGKLRFDSQLLERRTVGRAFKIAVLYVLIIRSEAGSSPLAAFFVLIFL</sequence>
<proteinExistence type="predicted"/>
<keyword evidence="1" id="KW-0472">Membrane</keyword>
<keyword evidence="1" id="KW-1133">Transmembrane helix</keyword>